<keyword evidence="1" id="KW-0687">Ribonucleoprotein</keyword>
<accession>A0ACC3ZHV5</accession>
<protein>
    <submittedName>
        <fullName evidence="1">54S ribosomal protein yml6, mitochondrial</fullName>
    </submittedName>
</protein>
<gene>
    <name evidence="1" type="ORF">CTRU02_201641</name>
</gene>
<dbReference type="EMBL" id="VUJX02000001">
    <property type="protein sequence ID" value="KAL0943754.1"/>
    <property type="molecule type" value="Genomic_DNA"/>
</dbReference>
<keyword evidence="1" id="KW-0689">Ribosomal protein</keyword>
<reference evidence="1 2" key="1">
    <citation type="journal article" date="2020" name="Phytopathology">
        <title>Genome Sequence Resources of Colletotrichum truncatum, C. plurivorum, C. musicola, and C. sojae: Four Species Pathogenic to Soybean (Glycine max).</title>
        <authorList>
            <person name="Rogerio F."/>
            <person name="Boufleur T.R."/>
            <person name="Ciampi-Guillardi M."/>
            <person name="Sukno S.A."/>
            <person name="Thon M.R."/>
            <person name="Massola Junior N.S."/>
            <person name="Baroncelli R."/>
        </authorList>
    </citation>
    <scope>NUCLEOTIDE SEQUENCE [LARGE SCALE GENOMIC DNA]</scope>
    <source>
        <strain evidence="1 2">CMES1059</strain>
    </source>
</reference>
<organism evidence="1 2">
    <name type="scientific">Colletotrichum truncatum</name>
    <name type="common">Anthracnose fungus</name>
    <name type="synonym">Colletotrichum capsici</name>
    <dbReference type="NCBI Taxonomy" id="5467"/>
    <lineage>
        <taxon>Eukaryota</taxon>
        <taxon>Fungi</taxon>
        <taxon>Dikarya</taxon>
        <taxon>Ascomycota</taxon>
        <taxon>Pezizomycotina</taxon>
        <taxon>Sordariomycetes</taxon>
        <taxon>Hypocreomycetidae</taxon>
        <taxon>Glomerellales</taxon>
        <taxon>Glomerellaceae</taxon>
        <taxon>Colletotrichum</taxon>
        <taxon>Colletotrichum truncatum species complex</taxon>
    </lineage>
</organism>
<comment type="caution">
    <text evidence="1">The sequence shown here is derived from an EMBL/GenBank/DDBJ whole genome shotgun (WGS) entry which is preliminary data.</text>
</comment>
<evidence type="ECO:0000313" key="2">
    <source>
        <dbReference type="Proteomes" id="UP000805649"/>
    </source>
</evidence>
<proteinExistence type="predicted"/>
<evidence type="ECO:0000313" key="1">
    <source>
        <dbReference type="EMBL" id="KAL0943754.1"/>
    </source>
</evidence>
<name>A0ACC3ZHV5_COLTU</name>
<keyword evidence="2" id="KW-1185">Reference proteome</keyword>
<sequence length="325" mass="36113">MAGKGVRSLAEAMRGLSLSSQTTCRTASPAASFLSSSNFTRSMATEAPLPGITTSIHSKPNQIWTPTTSVPVTIHAFPTLEPQSLESYSTKHLYLPLRRDLLHLAVVYEGDSTRQGTASTKTRWEVRGSHRKIHPQKGTGRARAGTRQSPIRRGGGVTHGPKPRDFSTRLNRKVYDVAWRTALSYRYRRGELVVCEDGMELPLPLDFTTLAEQGFMGPQMEHEYRRKWMLQVLEANQWGKAHGRTLFVTAGEKPRLYKTMEAAGDQGRCLNVNDVDVKDLLETGRVVVERAALKEMLEAHQSDLVSKIFINGITRTGPTLGESLV</sequence>
<dbReference type="Proteomes" id="UP000805649">
    <property type="component" value="Unassembled WGS sequence"/>
</dbReference>